<evidence type="ECO:0000313" key="4">
    <source>
        <dbReference type="Proteomes" id="UP000001072"/>
    </source>
</evidence>
<dbReference type="VEuPathDB" id="FungiDB:MELLADRAFT_61957"/>
<dbReference type="InParanoid" id="F4RHE7"/>
<name>F4RHE7_MELLP</name>
<dbReference type="RefSeq" id="XP_007408565.1">
    <property type="nucleotide sequence ID" value="XM_007408503.1"/>
</dbReference>
<dbReference type="AlphaFoldDB" id="F4RHE7"/>
<reference evidence="4" key="1">
    <citation type="journal article" date="2011" name="Proc. Natl. Acad. Sci. U.S.A.">
        <title>Obligate biotrophy features unraveled by the genomic analysis of rust fungi.</title>
        <authorList>
            <person name="Duplessis S."/>
            <person name="Cuomo C.A."/>
            <person name="Lin Y.-C."/>
            <person name="Aerts A."/>
            <person name="Tisserant E."/>
            <person name="Veneault-Fourrey C."/>
            <person name="Joly D.L."/>
            <person name="Hacquard S."/>
            <person name="Amselem J."/>
            <person name="Cantarel B.L."/>
            <person name="Chiu R."/>
            <person name="Coutinho P.M."/>
            <person name="Feau N."/>
            <person name="Field M."/>
            <person name="Frey P."/>
            <person name="Gelhaye E."/>
            <person name="Goldberg J."/>
            <person name="Grabherr M.G."/>
            <person name="Kodira C.D."/>
            <person name="Kohler A."/>
            <person name="Kuees U."/>
            <person name="Lindquist E.A."/>
            <person name="Lucas S.M."/>
            <person name="Mago R."/>
            <person name="Mauceli E."/>
            <person name="Morin E."/>
            <person name="Murat C."/>
            <person name="Pangilinan J.L."/>
            <person name="Park R."/>
            <person name="Pearson M."/>
            <person name="Quesneville H."/>
            <person name="Rouhier N."/>
            <person name="Sakthikumar S."/>
            <person name="Salamov A.A."/>
            <person name="Schmutz J."/>
            <person name="Selles B."/>
            <person name="Shapiro H."/>
            <person name="Tanguay P."/>
            <person name="Tuskan G.A."/>
            <person name="Henrissat B."/>
            <person name="Van de Peer Y."/>
            <person name="Rouze P."/>
            <person name="Ellis J.G."/>
            <person name="Dodds P.N."/>
            <person name="Schein J.E."/>
            <person name="Zhong S."/>
            <person name="Hamelin R.C."/>
            <person name="Grigoriev I.V."/>
            <person name="Szabo L.J."/>
            <person name="Martin F."/>
        </authorList>
    </citation>
    <scope>NUCLEOTIDE SEQUENCE [LARGE SCALE GENOMIC DNA]</scope>
    <source>
        <strain evidence="4">98AG31 / pathotype 3-4-7</strain>
    </source>
</reference>
<protein>
    <submittedName>
        <fullName evidence="3">Uncharacterized protein</fullName>
    </submittedName>
</protein>
<feature type="region of interest" description="Disordered" evidence="2">
    <location>
        <begin position="1"/>
        <end position="56"/>
    </location>
</feature>
<dbReference type="Proteomes" id="UP000001072">
    <property type="component" value="Unassembled WGS sequence"/>
</dbReference>
<feature type="coiled-coil region" evidence="1">
    <location>
        <begin position="154"/>
        <end position="181"/>
    </location>
</feature>
<evidence type="ECO:0000256" key="2">
    <source>
        <dbReference type="SAM" id="MobiDB-lite"/>
    </source>
</evidence>
<feature type="compositionally biased region" description="Basic and acidic residues" evidence="2">
    <location>
        <begin position="1"/>
        <end position="21"/>
    </location>
</feature>
<evidence type="ECO:0000313" key="3">
    <source>
        <dbReference type="EMBL" id="EGG08367.1"/>
    </source>
</evidence>
<dbReference type="EMBL" id="GL883101">
    <property type="protein sequence ID" value="EGG08367.1"/>
    <property type="molecule type" value="Genomic_DNA"/>
</dbReference>
<feature type="region of interest" description="Disordered" evidence="2">
    <location>
        <begin position="204"/>
        <end position="230"/>
    </location>
</feature>
<evidence type="ECO:0000256" key="1">
    <source>
        <dbReference type="SAM" id="Coils"/>
    </source>
</evidence>
<gene>
    <name evidence="3" type="ORF">MELLADRAFT_61957</name>
</gene>
<accession>F4RHE7</accession>
<proteinExistence type="predicted"/>
<organism evidence="4">
    <name type="scientific">Melampsora larici-populina (strain 98AG31 / pathotype 3-4-7)</name>
    <name type="common">Poplar leaf rust fungus</name>
    <dbReference type="NCBI Taxonomy" id="747676"/>
    <lineage>
        <taxon>Eukaryota</taxon>
        <taxon>Fungi</taxon>
        <taxon>Dikarya</taxon>
        <taxon>Basidiomycota</taxon>
        <taxon>Pucciniomycotina</taxon>
        <taxon>Pucciniomycetes</taxon>
        <taxon>Pucciniales</taxon>
        <taxon>Melampsoraceae</taxon>
        <taxon>Melampsora</taxon>
    </lineage>
</organism>
<dbReference type="HOGENOM" id="CLU_1170857_0_0_1"/>
<feature type="compositionally biased region" description="Polar residues" evidence="2">
    <location>
        <begin position="38"/>
        <end position="56"/>
    </location>
</feature>
<feature type="compositionally biased region" description="Acidic residues" evidence="2">
    <location>
        <begin position="207"/>
        <end position="216"/>
    </location>
</feature>
<sequence length="230" mass="25638">MSNRGSHDEGQEAEAYFRDTNDMEVLVKTPTIEGTIATKPSKTQDLTPTSNQNSPVDVSVVTEDTELTGSEDLEVKEQDVGTQTKCPALVKPNDDVCDEANHNVSDFDDLVLEIGGELAGMNSKLNLIEKQIRLNASQALKPQQHVEGNSNLLLGQAIKDIHVLQSRYEQLEVEMIDLNQEVYSAHHQIKIQERVIRKLMGPHNDDLMEQYDDDSDDAKPDQTVQPQTDS</sequence>
<dbReference type="GeneID" id="18929816"/>
<keyword evidence="1" id="KW-0175">Coiled coil</keyword>
<keyword evidence="4" id="KW-1185">Reference proteome</keyword>
<dbReference type="KEGG" id="mlr:MELLADRAFT_61957"/>